<sequence length="778" mass="84340">MQSPGDGVPPMLLPHVHLLSRQTYPTMQQASLDIVTDFLSKAPTVTKEVAPMFWTYLTAPPDGTVILTWQPPNRGEMFGTDGYIWADSEHTFHAECRGFTIQCLVQRSGYKPGLERLAVHSRYRYRIVSKGPQNPSQYNPNLWIVHYKPADPDSRIPAQMVQVAPEVQNLLRNRQYLESQGQLARKEFMLHDQNNWPTVSIPGGGIPSNPYAQPGAMYTGMGRGAPYGYNQPHPPNVIGQPPAKRPRVSGQPPRPGAPTPGMDTSIEDEENTTIGDQLDHLTPQEISQVRYIQHHEWMEEIFSSPFAPTQIVPVDLGLGLVGELSALTDGFAEAPTKDTEPPPRGHIGAQDENMAVDLIKWKDGTVENAKLRTLRKEDVDEIEARVQTHIERTRREMEDMRKEHAKRMSDMLRKSKTLANAERRLRDAKGNESNGTGNEVWRLDSQPWSVGSKETISDVVQDVETKLGTKVQSRKDIVCVDKGGYLEPQVNGTQISNGTQNGVSSTLSGELPGTNAQESSFGGFDGAAMDDTMDGSLDLHNTAAGLLDDLGEGSFHSTPQMGLGQSTADNQQEESGQMDDGISQPQGQAQQQEEPDDPDDGMDLVESMDLDGQMVDIEGGDAAADGGDSSKPETTQADDWVMVEQQQQDAVENTDLSTQLQVEPEQKAQPTSSTEQTSTQAPGEQEQGALQAQEHSGVPQSMFDDAAGGTMDDNDFSALEDFNGAGDGLVDFDGGAGADGDDLDLGLDNSAFGNAVFGTEDRTGGAEDDGDGLGGGAA</sequence>
<protein>
    <submittedName>
        <fullName evidence="4">DUF1750-domain-containing protein</fullName>
    </submittedName>
</protein>
<feature type="domain" description="SWI/SNF and RSC complexes subunit Ssr4 N-terminal" evidence="2">
    <location>
        <begin position="2"/>
        <end position="208"/>
    </location>
</feature>
<organism evidence="4 5">
    <name type="scientific">Viridothelium virens</name>
    <name type="common">Speckled blister lichen</name>
    <name type="synonym">Trypethelium virens</name>
    <dbReference type="NCBI Taxonomy" id="1048519"/>
    <lineage>
        <taxon>Eukaryota</taxon>
        <taxon>Fungi</taxon>
        <taxon>Dikarya</taxon>
        <taxon>Ascomycota</taxon>
        <taxon>Pezizomycotina</taxon>
        <taxon>Dothideomycetes</taxon>
        <taxon>Dothideomycetes incertae sedis</taxon>
        <taxon>Trypetheliales</taxon>
        <taxon>Trypetheliaceae</taxon>
        <taxon>Viridothelium</taxon>
    </lineage>
</organism>
<feature type="compositionally biased region" description="Polar residues" evidence="1">
    <location>
        <begin position="644"/>
        <end position="661"/>
    </location>
</feature>
<proteinExistence type="predicted"/>
<accession>A0A6A6H802</accession>
<evidence type="ECO:0000313" key="5">
    <source>
        <dbReference type="Proteomes" id="UP000800092"/>
    </source>
</evidence>
<evidence type="ECO:0000259" key="3">
    <source>
        <dbReference type="Pfam" id="PF20497"/>
    </source>
</evidence>
<feature type="compositionally biased region" description="Polar residues" evidence="1">
    <location>
        <begin position="490"/>
        <end position="520"/>
    </location>
</feature>
<dbReference type="Pfam" id="PF20497">
    <property type="entry name" value="SWI-SNF_Ssr4_C"/>
    <property type="match status" value="1"/>
</dbReference>
<feature type="compositionally biased region" description="Low complexity" evidence="1">
    <location>
        <begin position="580"/>
        <end position="592"/>
    </location>
</feature>
<feature type="region of interest" description="Disordered" evidence="1">
    <location>
        <begin position="550"/>
        <end position="719"/>
    </location>
</feature>
<dbReference type="GO" id="GO:0006338">
    <property type="term" value="P:chromatin remodeling"/>
    <property type="evidence" value="ECO:0007669"/>
    <property type="project" value="InterPro"/>
</dbReference>
<dbReference type="OrthoDB" id="5321006at2759"/>
<dbReference type="Pfam" id="PF08549">
    <property type="entry name" value="SWI-SNF_Ssr4_N"/>
    <property type="match status" value="1"/>
</dbReference>
<feature type="compositionally biased region" description="Acidic residues" evidence="1">
    <location>
        <begin position="593"/>
        <end position="609"/>
    </location>
</feature>
<feature type="region of interest" description="Disordered" evidence="1">
    <location>
        <begin position="422"/>
        <end position="444"/>
    </location>
</feature>
<feature type="compositionally biased region" description="Low complexity" evidence="1">
    <location>
        <begin position="669"/>
        <end position="694"/>
    </location>
</feature>
<dbReference type="Proteomes" id="UP000800092">
    <property type="component" value="Unassembled WGS sequence"/>
</dbReference>
<dbReference type="InterPro" id="IPR046464">
    <property type="entry name" value="SWI-SNF_Ssr4_C"/>
</dbReference>
<dbReference type="AlphaFoldDB" id="A0A6A6H802"/>
<name>A0A6A6H802_VIRVR</name>
<feature type="region of interest" description="Disordered" evidence="1">
    <location>
        <begin position="487"/>
        <end position="527"/>
    </location>
</feature>
<keyword evidence="5" id="KW-1185">Reference proteome</keyword>
<evidence type="ECO:0000313" key="4">
    <source>
        <dbReference type="EMBL" id="KAF2234244.1"/>
    </source>
</evidence>
<feature type="compositionally biased region" description="Polar residues" evidence="1">
    <location>
        <begin position="555"/>
        <end position="575"/>
    </location>
</feature>
<feature type="region of interest" description="Disordered" evidence="1">
    <location>
        <begin position="229"/>
        <end position="267"/>
    </location>
</feature>
<evidence type="ECO:0000256" key="1">
    <source>
        <dbReference type="SAM" id="MobiDB-lite"/>
    </source>
</evidence>
<gene>
    <name evidence="4" type="ORF">EV356DRAFT_524044</name>
</gene>
<dbReference type="InterPro" id="IPR013859">
    <property type="entry name" value="Ssr4_N"/>
</dbReference>
<dbReference type="EMBL" id="ML991800">
    <property type="protein sequence ID" value="KAF2234244.1"/>
    <property type="molecule type" value="Genomic_DNA"/>
</dbReference>
<reference evidence="4" key="1">
    <citation type="journal article" date="2020" name="Stud. Mycol.">
        <title>101 Dothideomycetes genomes: a test case for predicting lifestyles and emergence of pathogens.</title>
        <authorList>
            <person name="Haridas S."/>
            <person name="Albert R."/>
            <person name="Binder M."/>
            <person name="Bloem J."/>
            <person name="Labutti K."/>
            <person name="Salamov A."/>
            <person name="Andreopoulos B."/>
            <person name="Baker S."/>
            <person name="Barry K."/>
            <person name="Bills G."/>
            <person name="Bluhm B."/>
            <person name="Cannon C."/>
            <person name="Castanera R."/>
            <person name="Culley D."/>
            <person name="Daum C."/>
            <person name="Ezra D."/>
            <person name="Gonzalez J."/>
            <person name="Henrissat B."/>
            <person name="Kuo A."/>
            <person name="Liang C."/>
            <person name="Lipzen A."/>
            <person name="Lutzoni F."/>
            <person name="Magnuson J."/>
            <person name="Mondo S."/>
            <person name="Nolan M."/>
            <person name="Ohm R."/>
            <person name="Pangilinan J."/>
            <person name="Park H.-J."/>
            <person name="Ramirez L."/>
            <person name="Alfaro M."/>
            <person name="Sun H."/>
            <person name="Tritt A."/>
            <person name="Yoshinaga Y."/>
            <person name="Zwiers L.-H."/>
            <person name="Turgeon B."/>
            <person name="Goodwin S."/>
            <person name="Spatafora J."/>
            <person name="Crous P."/>
            <person name="Grigoriev I."/>
        </authorList>
    </citation>
    <scope>NUCLEOTIDE SEQUENCE</scope>
    <source>
        <strain evidence="4">Tuck. ex Michener</strain>
    </source>
</reference>
<evidence type="ECO:0000259" key="2">
    <source>
        <dbReference type="Pfam" id="PF08549"/>
    </source>
</evidence>
<feature type="domain" description="SWI/SNF and RSC complexes subunit Ssr4 C-terminal" evidence="3">
    <location>
        <begin position="266"/>
        <end position="762"/>
    </location>
</feature>
<feature type="region of interest" description="Disordered" evidence="1">
    <location>
        <begin position="757"/>
        <end position="778"/>
    </location>
</feature>